<evidence type="ECO:0000256" key="3">
    <source>
        <dbReference type="ARBA" id="ARBA00022475"/>
    </source>
</evidence>
<evidence type="ECO:0000313" key="10">
    <source>
        <dbReference type="Proteomes" id="UP000610862"/>
    </source>
</evidence>
<evidence type="ECO:0000256" key="5">
    <source>
        <dbReference type="ARBA" id="ARBA00022989"/>
    </source>
</evidence>
<proteinExistence type="predicted"/>
<name>A0A926I3X1_9FIRM</name>
<keyword evidence="3" id="KW-1003">Cell membrane</keyword>
<comment type="caution">
    <text evidence="9">The sequence shown here is derived from an EMBL/GenBank/DDBJ whole genome shotgun (WGS) entry which is preliminary data.</text>
</comment>
<dbReference type="PANTHER" id="PTHR42718">
    <property type="entry name" value="MAJOR FACILITATOR SUPERFAMILY MULTIDRUG TRANSPORTER MFSC"/>
    <property type="match status" value="1"/>
</dbReference>
<dbReference type="Gene3D" id="1.20.1250.20">
    <property type="entry name" value="MFS general substrate transporter like domains"/>
    <property type="match status" value="1"/>
</dbReference>
<feature type="transmembrane region" description="Helical" evidence="7">
    <location>
        <begin position="229"/>
        <end position="249"/>
    </location>
</feature>
<dbReference type="PANTHER" id="PTHR42718:SF24">
    <property type="entry name" value="MAJOR FACILITATOR SUPERFAMILY (MFS) PROFILE DOMAIN-CONTAINING PROTEIN"/>
    <property type="match status" value="1"/>
</dbReference>
<dbReference type="EMBL" id="JACRTA010000001">
    <property type="protein sequence ID" value="MBC8567194.1"/>
    <property type="molecule type" value="Genomic_DNA"/>
</dbReference>
<dbReference type="InterPro" id="IPR020846">
    <property type="entry name" value="MFS_dom"/>
</dbReference>
<feature type="transmembrane region" description="Helical" evidence="7">
    <location>
        <begin position="407"/>
        <end position="426"/>
    </location>
</feature>
<protein>
    <submittedName>
        <fullName evidence="9">Multidrug efflux MFS transporter</fullName>
    </submittedName>
</protein>
<keyword evidence="2" id="KW-0813">Transport</keyword>
<evidence type="ECO:0000256" key="6">
    <source>
        <dbReference type="ARBA" id="ARBA00023136"/>
    </source>
</evidence>
<feature type="transmembrane region" description="Helical" evidence="7">
    <location>
        <begin position="55"/>
        <end position="76"/>
    </location>
</feature>
<evidence type="ECO:0000256" key="2">
    <source>
        <dbReference type="ARBA" id="ARBA00022448"/>
    </source>
</evidence>
<evidence type="ECO:0000256" key="4">
    <source>
        <dbReference type="ARBA" id="ARBA00022692"/>
    </source>
</evidence>
<evidence type="ECO:0000256" key="1">
    <source>
        <dbReference type="ARBA" id="ARBA00004651"/>
    </source>
</evidence>
<comment type="subcellular location">
    <subcellularLocation>
        <location evidence="1">Cell membrane</location>
        <topology evidence="1">Multi-pass membrane protein</topology>
    </subcellularLocation>
</comment>
<dbReference type="PROSITE" id="PS50850">
    <property type="entry name" value="MFS"/>
    <property type="match status" value="1"/>
</dbReference>
<keyword evidence="10" id="KW-1185">Reference proteome</keyword>
<evidence type="ECO:0000313" key="9">
    <source>
        <dbReference type="EMBL" id="MBC8567194.1"/>
    </source>
</evidence>
<feature type="transmembrane region" description="Helical" evidence="7">
    <location>
        <begin position="112"/>
        <end position="133"/>
    </location>
</feature>
<feature type="domain" description="Major facilitator superfamily (MFS) profile" evidence="8">
    <location>
        <begin position="17"/>
        <end position="466"/>
    </location>
</feature>
<evidence type="ECO:0000256" key="7">
    <source>
        <dbReference type="SAM" id="Phobius"/>
    </source>
</evidence>
<dbReference type="InterPro" id="IPR011701">
    <property type="entry name" value="MFS"/>
</dbReference>
<keyword evidence="4 7" id="KW-0812">Transmembrane</keyword>
<dbReference type="Pfam" id="PF07690">
    <property type="entry name" value="MFS_1"/>
    <property type="match status" value="1"/>
</dbReference>
<dbReference type="Gene3D" id="1.20.1720.10">
    <property type="entry name" value="Multidrug resistance protein D"/>
    <property type="match status" value="1"/>
</dbReference>
<dbReference type="RefSeq" id="WP_177270673.1">
    <property type="nucleotide sequence ID" value="NZ_JACRTA010000001.1"/>
</dbReference>
<dbReference type="PRINTS" id="PR01036">
    <property type="entry name" value="TCRTETB"/>
</dbReference>
<organism evidence="9 10">
    <name type="scientific">Lentihominibacter hominis</name>
    <dbReference type="NCBI Taxonomy" id="2763645"/>
    <lineage>
        <taxon>Bacteria</taxon>
        <taxon>Bacillati</taxon>
        <taxon>Bacillota</taxon>
        <taxon>Clostridia</taxon>
        <taxon>Peptostreptococcales</taxon>
        <taxon>Anaerovoracaceae</taxon>
        <taxon>Lentihominibacter</taxon>
    </lineage>
</organism>
<feature type="transmembrane region" description="Helical" evidence="7">
    <location>
        <begin position="438"/>
        <end position="462"/>
    </location>
</feature>
<dbReference type="GO" id="GO:0022857">
    <property type="term" value="F:transmembrane transporter activity"/>
    <property type="evidence" value="ECO:0007669"/>
    <property type="project" value="InterPro"/>
</dbReference>
<dbReference type="InterPro" id="IPR004638">
    <property type="entry name" value="EmrB-like"/>
</dbReference>
<keyword evidence="5 7" id="KW-1133">Transmembrane helix</keyword>
<sequence length="474" mass="51219">MNSDKKSKHKSEKNTLIIAVMISGVFLAVLNQTVLSPALPSIMADLGITATEGQWLTTAFMLVNGIMIPITAYFINRFTTRQLFLSSMTLFAAGTAVAGLAGNFTLLLIARILQAMAAGILMPMIQTVILLLFPKEKRGAAMGTIGIVIAFAPAIGPTLSGWVVDSWGWNSIFLLIVPLAVIIIIVSFFLLKNVGDTYRTKLDVPSVIFSTVGFGGLLYGFSIAGSYGWIHPITIVTLILGIGFLIIFIRRQLKLHTPLLELQILKTKEFRYSTIISMIVNAALIAGTIITPIYLQNVLQFTAMQSGLVMLPGALLMGVMSPITGRLFDRFGPRGISILGLSLLTFFTGFFIFMDETWTFTTICLIYTVRLFGLAMVNMPINTWGLNALENKMIAHGSAINNTARQIAGSIGTAILITIMTTVTSMNQSSGVINSTLSGMHAAFGTATGLGAIALLIAVIFVKRTKHDDDIFCD</sequence>
<dbReference type="NCBIfam" id="TIGR00711">
    <property type="entry name" value="efflux_EmrB"/>
    <property type="match status" value="1"/>
</dbReference>
<feature type="transmembrane region" description="Helical" evidence="7">
    <location>
        <begin position="169"/>
        <end position="190"/>
    </location>
</feature>
<dbReference type="AlphaFoldDB" id="A0A926I3X1"/>
<feature type="transmembrane region" description="Helical" evidence="7">
    <location>
        <begin position="83"/>
        <end position="106"/>
    </location>
</feature>
<feature type="transmembrane region" description="Helical" evidence="7">
    <location>
        <begin position="270"/>
        <end position="295"/>
    </location>
</feature>
<evidence type="ECO:0000259" key="8">
    <source>
        <dbReference type="PROSITE" id="PS50850"/>
    </source>
</evidence>
<dbReference type="InterPro" id="IPR036259">
    <property type="entry name" value="MFS_trans_sf"/>
</dbReference>
<feature type="transmembrane region" description="Helical" evidence="7">
    <location>
        <begin position="140"/>
        <end position="163"/>
    </location>
</feature>
<feature type="transmembrane region" description="Helical" evidence="7">
    <location>
        <begin position="360"/>
        <end position="386"/>
    </location>
</feature>
<dbReference type="SUPFAM" id="SSF103473">
    <property type="entry name" value="MFS general substrate transporter"/>
    <property type="match status" value="1"/>
</dbReference>
<feature type="transmembrane region" description="Helical" evidence="7">
    <location>
        <begin position="335"/>
        <end position="354"/>
    </location>
</feature>
<dbReference type="CDD" id="cd17503">
    <property type="entry name" value="MFS_LmrB_MDR_like"/>
    <property type="match status" value="1"/>
</dbReference>
<gene>
    <name evidence="9" type="ORF">H8692_00260</name>
</gene>
<reference evidence="9" key="1">
    <citation type="submission" date="2020-08" db="EMBL/GenBank/DDBJ databases">
        <title>Genome public.</title>
        <authorList>
            <person name="Liu C."/>
            <person name="Sun Q."/>
        </authorList>
    </citation>
    <scope>NUCLEOTIDE SEQUENCE</scope>
    <source>
        <strain evidence="9">NSJ-24</strain>
    </source>
</reference>
<dbReference type="GO" id="GO:0005886">
    <property type="term" value="C:plasma membrane"/>
    <property type="evidence" value="ECO:0007669"/>
    <property type="project" value="UniProtKB-SubCell"/>
</dbReference>
<feature type="transmembrane region" description="Helical" evidence="7">
    <location>
        <begin position="15"/>
        <end position="35"/>
    </location>
</feature>
<feature type="transmembrane region" description="Helical" evidence="7">
    <location>
        <begin position="301"/>
        <end position="323"/>
    </location>
</feature>
<accession>A0A926I3X1</accession>
<keyword evidence="6 7" id="KW-0472">Membrane</keyword>
<feature type="transmembrane region" description="Helical" evidence="7">
    <location>
        <begin position="202"/>
        <end position="223"/>
    </location>
</feature>
<dbReference type="Proteomes" id="UP000610862">
    <property type="component" value="Unassembled WGS sequence"/>
</dbReference>